<sequence>MANQYINKLTSDIEKYGFGVIMVPQTDYLPSFAYTVGLWKSYKHPELITLGMPIDILHTILNTVAFEGVKKGKSIKIGKNYRGVLEKHPVQFLTVDKRNIPDYFGQVINYYQTADFPALQLIWPDDKGVFPYETNFREDLIYLQPLLDRNADFKFREDKLRPVFTTSAWLESQEPIVDVIHDNEGYWFFLPLGEPDWKMVPLEELVKADPTLNDVFNLDYGESANREFIGGQWQRDVYEG</sequence>
<dbReference type="AlphaFoldDB" id="A0A1Z4BR73"/>
<dbReference type="InterPro" id="IPR025358">
    <property type="entry name" value="DUF4262"/>
</dbReference>
<protein>
    <recommendedName>
        <fullName evidence="3">DUF4262 domain-containing protein</fullName>
    </recommendedName>
</protein>
<dbReference type="Proteomes" id="UP000197007">
    <property type="component" value="Chromosome"/>
</dbReference>
<organism evidence="1 2">
    <name type="scientific">Capnocytophaga endodontalis</name>
    <dbReference type="NCBI Taxonomy" id="2708117"/>
    <lineage>
        <taxon>Bacteria</taxon>
        <taxon>Pseudomonadati</taxon>
        <taxon>Bacteroidota</taxon>
        <taxon>Flavobacteriia</taxon>
        <taxon>Flavobacteriales</taxon>
        <taxon>Flavobacteriaceae</taxon>
        <taxon>Capnocytophaga</taxon>
    </lineage>
</organism>
<dbReference type="Pfam" id="PF14081">
    <property type="entry name" value="DUF4262"/>
    <property type="match status" value="1"/>
</dbReference>
<proteinExistence type="predicted"/>
<evidence type="ECO:0000313" key="1">
    <source>
        <dbReference type="EMBL" id="ASF43723.1"/>
    </source>
</evidence>
<evidence type="ECO:0008006" key="3">
    <source>
        <dbReference type="Google" id="ProtNLM"/>
    </source>
</evidence>
<dbReference type="EMBL" id="CP022022">
    <property type="protein sequence ID" value="ASF43723.1"/>
    <property type="molecule type" value="Genomic_DNA"/>
</dbReference>
<gene>
    <name evidence="1" type="ORF">CBG49_11895</name>
</gene>
<evidence type="ECO:0000313" key="2">
    <source>
        <dbReference type="Proteomes" id="UP000197007"/>
    </source>
</evidence>
<reference evidence="2" key="1">
    <citation type="submission" date="2017-06" db="EMBL/GenBank/DDBJ databases">
        <title>Complete genome sequence of Capnocytophaga sp. KCOM 1579 (=ChDC OS43) isolated from a human refractory periapical abscess lesion.</title>
        <authorList>
            <person name="Kook J.-K."/>
            <person name="Park S.-N."/>
            <person name="Lim Y.K."/>
            <person name="Roh H."/>
        </authorList>
    </citation>
    <scope>NUCLEOTIDE SEQUENCE [LARGE SCALE GENOMIC DNA]</scope>
    <source>
        <strain evidence="2">ChDC OS43</strain>
    </source>
</reference>
<accession>A0A1Z4BR73</accession>
<dbReference type="KEGG" id="capn:CBG49_11895"/>
<keyword evidence="2" id="KW-1185">Reference proteome</keyword>
<name>A0A1Z4BR73_9FLAO</name>